<organism evidence="1 2">
    <name type="scientific">Polyplax serrata</name>
    <name type="common">Common mouse louse</name>
    <dbReference type="NCBI Taxonomy" id="468196"/>
    <lineage>
        <taxon>Eukaryota</taxon>
        <taxon>Metazoa</taxon>
        <taxon>Ecdysozoa</taxon>
        <taxon>Arthropoda</taxon>
        <taxon>Hexapoda</taxon>
        <taxon>Insecta</taxon>
        <taxon>Pterygota</taxon>
        <taxon>Neoptera</taxon>
        <taxon>Paraneoptera</taxon>
        <taxon>Psocodea</taxon>
        <taxon>Troctomorpha</taxon>
        <taxon>Phthiraptera</taxon>
        <taxon>Anoplura</taxon>
        <taxon>Polyplacidae</taxon>
        <taxon>Polyplax</taxon>
    </lineage>
</organism>
<evidence type="ECO:0000313" key="2">
    <source>
        <dbReference type="Proteomes" id="UP001372834"/>
    </source>
</evidence>
<name>A0AAN8S2P1_POLSC</name>
<dbReference type="AlphaFoldDB" id="A0AAN8S2P1"/>
<comment type="caution">
    <text evidence="1">The sequence shown here is derived from an EMBL/GenBank/DDBJ whole genome shotgun (WGS) entry which is preliminary data.</text>
</comment>
<reference evidence="1 2" key="1">
    <citation type="submission" date="2023-10" db="EMBL/GenBank/DDBJ databases">
        <title>Genomes of two closely related lineages of the louse Polyplax serrata with different host specificities.</title>
        <authorList>
            <person name="Martinu J."/>
            <person name="Tarabai H."/>
            <person name="Stefka J."/>
            <person name="Hypsa V."/>
        </authorList>
    </citation>
    <scope>NUCLEOTIDE SEQUENCE [LARGE SCALE GENOMIC DNA]</scope>
    <source>
        <strain evidence="1">HR10_N</strain>
    </source>
</reference>
<proteinExistence type="predicted"/>
<gene>
    <name evidence="1" type="ORF">RUM43_002531</name>
</gene>
<sequence>MSDFVVRKARRLGKEIEGPLTDSNSQIFQPVVVHTAKNEFEHFRRTLILQMHDVSKRKKVSRTSQRNLGVNAAINPPVNGDEAQIALDLK</sequence>
<dbReference type="EMBL" id="JAWJWE010000036">
    <property type="protein sequence ID" value="KAK6628715.1"/>
    <property type="molecule type" value="Genomic_DNA"/>
</dbReference>
<accession>A0AAN8S2P1</accession>
<dbReference type="Proteomes" id="UP001372834">
    <property type="component" value="Unassembled WGS sequence"/>
</dbReference>
<evidence type="ECO:0000313" key="1">
    <source>
        <dbReference type="EMBL" id="KAK6628715.1"/>
    </source>
</evidence>
<protein>
    <submittedName>
        <fullName evidence="1">Uncharacterized protein</fullName>
    </submittedName>
</protein>